<protein>
    <submittedName>
        <fullName evidence="1">Uncharacterized protein</fullName>
    </submittedName>
</protein>
<evidence type="ECO:0000313" key="2">
    <source>
        <dbReference type="Proteomes" id="UP000051166"/>
    </source>
</evidence>
<evidence type="ECO:0000313" key="1">
    <source>
        <dbReference type="EMBL" id="KRL97442.1"/>
    </source>
</evidence>
<gene>
    <name evidence="1" type="ORF">FD50_GL001423</name>
</gene>
<dbReference type="AlphaFoldDB" id="A0A0R1V368"/>
<dbReference type="OrthoDB" id="47969at2"/>
<dbReference type="GeneID" id="98308722"/>
<proteinExistence type="predicted"/>
<dbReference type="STRING" id="1423801.FD50_GL001423"/>
<dbReference type="Proteomes" id="UP000051166">
    <property type="component" value="Unassembled WGS sequence"/>
</dbReference>
<name>A0A0R1V368_9LACO</name>
<dbReference type="PATRIC" id="fig|1423801.4.peg.1458"/>
<keyword evidence="2" id="KW-1185">Reference proteome</keyword>
<sequence length="346" mass="38604">MPKLIDLQRFADIAELFSQREILDYTRNRDYPVMLGDTLFPARRTQSLELDQLSGGTRTPIIASLSAFDAEAEIGSRQAEKKAMELAYIKRKMQIKEKDLIALKNPRTPEEQQYLMSRVFNDIDVLVQGVNARVEKMAMDVLATGKITDEDLDISLDYQVPAEHQATLASTKTWDKDGVDILNDLVTFADALDITPTRALTSKKVYRLITTNAKVLQGIYGTSTRALSQADFDAFMQAQGLPIIRTYDNKYKKEGKDGKLTSERYFPENRIVLMNDDLLGEKVYGPTPDEIALPSNSDVQSNQIGNVFTAIYSTTKDPIGTWEKAAATALPGFAAVDEVFQAQVLA</sequence>
<organism evidence="1 2">
    <name type="scientific">Liquorilactobacillus satsumensis DSM 16230 = JCM 12392</name>
    <dbReference type="NCBI Taxonomy" id="1423801"/>
    <lineage>
        <taxon>Bacteria</taxon>
        <taxon>Bacillati</taxon>
        <taxon>Bacillota</taxon>
        <taxon>Bacilli</taxon>
        <taxon>Lactobacillales</taxon>
        <taxon>Lactobacillaceae</taxon>
        <taxon>Liquorilactobacillus</taxon>
    </lineage>
</organism>
<dbReference type="Gene3D" id="3.30.1930.10">
    <property type="entry name" value="capsid protein of prophage domain"/>
    <property type="match status" value="1"/>
</dbReference>
<dbReference type="EMBL" id="AZFQ01000052">
    <property type="protein sequence ID" value="KRL97442.1"/>
    <property type="molecule type" value="Genomic_DNA"/>
</dbReference>
<dbReference type="Pfam" id="PF03864">
    <property type="entry name" value="Phage_cap_E"/>
    <property type="match status" value="1"/>
</dbReference>
<comment type="caution">
    <text evidence="1">The sequence shown here is derived from an EMBL/GenBank/DDBJ whole genome shotgun (WGS) entry which is preliminary data.</text>
</comment>
<accession>A0A0R1V368</accession>
<reference evidence="1 2" key="1">
    <citation type="journal article" date="2015" name="Genome Announc.">
        <title>Expanding the biotechnology potential of lactobacilli through comparative genomics of 213 strains and associated genera.</title>
        <authorList>
            <person name="Sun Z."/>
            <person name="Harris H.M."/>
            <person name="McCann A."/>
            <person name="Guo C."/>
            <person name="Argimon S."/>
            <person name="Zhang W."/>
            <person name="Yang X."/>
            <person name="Jeffery I.B."/>
            <person name="Cooney J.C."/>
            <person name="Kagawa T.F."/>
            <person name="Liu W."/>
            <person name="Song Y."/>
            <person name="Salvetti E."/>
            <person name="Wrobel A."/>
            <person name="Rasinkangas P."/>
            <person name="Parkhill J."/>
            <person name="Rea M.C."/>
            <person name="O'Sullivan O."/>
            <person name="Ritari J."/>
            <person name="Douillard F.P."/>
            <person name="Paul Ross R."/>
            <person name="Yang R."/>
            <person name="Briner A.E."/>
            <person name="Felis G.E."/>
            <person name="de Vos W.M."/>
            <person name="Barrangou R."/>
            <person name="Klaenhammer T.R."/>
            <person name="Caufield P.W."/>
            <person name="Cui Y."/>
            <person name="Zhang H."/>
            <person name="O'Toole P.W."/>
        </authorList>
    </citation>
    <scope>NUCLEOTIDE SEQUENCE [LARGE SCALE GENOMIC DNA]</scope>
    <source>
        <strain evidence="1 2">DSM 16230</strain>
    </source>
</reference>
<dbReference type="InterPro" id="IPR005564">
    <property type="entry name" value="Major_capsid_GpE"/>
</dbReference>
<dbReference type="Gene3D" id="3.15.30.10">
    <property type="entry name" value="putative capsid protein of prophage domain like"/>
    <property type="match status" value="1"/>
</dbReference>
<dbReference type="RefSeq" id="WP_054756751.1">
    <property type="nucleotide sequence ID" value="NZ_AZFQ01000052.1"/>
</dbReference>